<name>A0A853B227_9PSEU</name>
<evidence type="ECO:0000313" key="2">
    <source>
        <dbReference type="Proteomes" id="UP000549616"/>
    </source>
</evidence>
<dbReference type="GO" id="GO:0016301">
    <property type="term" value="F:kinase activity"/>
    <property type="evidence" value="ECO:0007669"/>
    <property type="project" value="UniProtKB-KW"/>
</dbReference>
<dbReference type="Gene3D" id="3.40.50.300">
    <property type="entry name" value="P-loop containing nucleotide triphosphate hydrolases"/>
    <property type="match status" value="1"/>
</dbReference>
<keyword evidence="1" id="KW-0808">Transferase</keyword>
<sequence length="193" mass="21492">MRLVEDVLTGPPRLGGVRLVAVDGPSGAGKSTVATHLVEAFRARGAATGLVSTDHYATWDDPVAWWPRLVAEVLEPLADRREARYRPLDWTTGEPRRGPTRTLHPVDVLVLEGVSSGRTSIRPHLSALCWVDGPDPRERLERAVLRDGEGTRRHVEVWQKFEQGWFGVDLTRQYVHPDGLILSSELTHGERGE</sequence>
<reference evidence="1 2" key="1">
    <citation type="submission" date="2020-07" db="EMBL/GenBank/DDBJ databases">
        <title>Sequencing the genomes of 1000 actinobacteria strains.</title>
        <authorList>
            <person name="Klenk H.-P."/>
        </authorList>
    </citation>
    <scope>NUCLEOTIDE SEQUENCE [LARGE SCALE GENOMIC DNA]</scope>
    <source>
        <strain evidence="1 2">DSM 104006</strain>
    </source>
</reference>
<evidence type="ECO:0000313" key="1">
    <source>
        <dbReference type="EMBL" id="NYI88912.1"/>
    </source>
</evidence>
<keyword evidence="2" id="KW-1185">Reference proteome</keyword>
<gene>
    <name evidence="1" type="ORF">HNR02_002235</name>
</gene>
<proteinExistence type="predicted"/>
<dbReference type="EMBL" id="JACCFK010000001">
    <property type="protein sequence ID" value="NYI88912.1"/>
    <property type="molecule type" value="Genomic_DNA"/>
</dbReference>
<dbReference type="InterPro" id="IPR027417">
    <property type="entry name" value="P-loop_NTPase"/>
</dbReference>
<comment type="caution">
    <text evidence="1">The sequence shown here is derived from an EMBL/GenBank/DDBJ whole genome shotgun (WGS) entry which is preliminary data.</text>
</comment>
<dbReference type="AlphaFoldDB" id="A0A853B227"/>
<accession>A0A853B227</accession>
<organism evidence="1 2">
    <name type="scientific">Amycolatopsis endophytica</name>
    <dbReference type="NCBI Taxonomy" id="860233"/>
    <lineage>
        <taxon>Bacteria</taxon>
        <taxon>Bacillati</taxon>
        <taxon>Actinomycetota</taxon>
        <taxon>Actinomycetes</taxon>
        <taxon>Pseudonocardiales</taxon>
        <taxon>Pseudonocardiaceae</taxon>
        <taxon>Amycolatopsis</taxon>
    </lineage>
</organism>
<dbReference type="SUPFAM" id="SSF52540">
    <property type="entry name" value="P-loop containing nucleoside triphosphate hydrolases"/>
    <property type="match status" value="1"/>
</dbReference>
<protein>
    <submittedName>
        <fullName evidence="1">Uridine kinase</fullName>
    </submittedName>
</protein>
<keyword evidence="1" id="KW-0418">Kinase</keyword>
<dbReference type="Proteomes" id="UP000549616">
    <property type="component" value="Unassembled WGS sequence"/>
</dbReference>